<keyword evidence="1" id="KW-0732">Signal</keyword>
<evidence type="ECO:0000256" key="2">
    <source>
        <dbReference type="ARBA" id="ARBA00022737"/>
    </source>
</evidence>
<evidence type="ECO:0000313" key="5">
    <source>
        <dbReference type="Proteomes" id="UP000078541"/>
    </source>
</evidence>
<organism evidence="4 5">
    <name type="scientific">Trachymyrmex septentrionalis</name>
    <dbReference type="NCBI Taxonomy" id="34720"/>
    <lineage>
        <taxon>Eukaryota</taxon>
        <taxon>Metazoa</taxon>
        <taxon>Ecdysozoa</taxon>
        <taxon>Arthropoda</taxon>
        <taxon>Hexapoda</taxon>
        <taxon>Insecta</taxon>
        <taxon>Pterygota</taxon>
        <taxon>Neoptera</taxon>
        <taxon>Endopterygota</taxon>
        <taxon>Hymenoptera</taxon>
        <taxon>Apocrita</taxon>
        <taxon>Aculeata</taxon>
        <taxon>Formicoidea</taxon>
        <taxon>Formicidae</taxon>
        <taxon>Myrmicinae</taxon>
        <taxon>Trachymyrmex</taxon>
    </lineage>
</organism>
<evidence type="ECO:0000313" key="4">
    <source>
        <dbReference type="EMBL" id="KYN33744.1"/>
    </source>
</evidence>
<name>A0A195F0V8_9HYME</name>
<dbReference type="Pfam" id="PF04886">
    <property type="entry name" value="PT"/>
    <property type="match status" value="1"/>
</dbReference>
<evidence type="ECO:0000256" key="3">
    <source>
        <dbReference type="SAM" id="MobiDB-lite"/>
    </source>
</evidence>
<keyword evidence="2" id="KW-0677">Repeat</keyword>
<dbReference type="Proteomes" id="UP000078541">
    <property type="component" value="Unassembled WGS sequence"/>
</dbReference>
<evidence type="ECO:0000256" key="1">
    <source>
        <dbReference type="ARBA" id="ARBA00022729"/>
    </source>
</evidence>
<gene>
    <name evidence="4" type="ORF">ALC56_12002</name>
</gene>
<accession>A0A195F0V8</accession>
<sequence>MSGVGRARTVIRGFIHVHRKWADIVPYRVKPLLKHCCKAESWVQLAEKHSSFPFANSARLLTHSSWDGIPEFSITLLGYPWRCVGIDGARKRPVLEEHEPNQPTSQPTNQPTNRPTDRPTDQPLRPRQAGGGVILEEENRVYRPLTSFIPTKLRHVYPAASPSA</sequence>
<feature type="region of interest" description="Disordered" evidence="3">
    <location>
        <begin position="94"/>
        <end position="136"/>
    </location>
</feature>
<dbReference type="AlphaFoldDB" id="A0A195F0V8"/>
<feature type="compositionally biased region" description="Low complexity" evidence="3">
    <location>
        <begin position="101"/>
        <end position="114"/>
    </location>
</feature>
<reference evidence="4 5" key="1">
    <citation type="submission" date="2016-03" db="EMBL/GenBank/DDBJ databases">
        <title>Trachymyrmex septentrionalis WGS genome.</title>
        <authorList>
            <person name="Nygaard S."/>
            <person name="Hu H."/>
            <person name="Boomsma J."/>
            <person name="Zhang G."/>
        </authorList>
    </citation>
    <scope>NUCLEOTIDE SEQUENCE [LARGE SCALE GENOMIC DNA]</scope>
    <source>
        <strain evidence="4">Tsep2-gDNA-1</strain>
        <tissue evidence="4">Whole body</tissue>
    </source>
</reference>
<protein>
    <submittedName>
        <fullName evidence="4">Uncharacterized protein</fullName>
    </submittedName>
</protein>
<dbReference type="InterPro" id="IPR006970">
    <property type="entry name" value="PT"/>
</dbReference>
<proteinExistence type="predicted"/>
<keyword evidence="5" id="KW-1185">Reference proteome</keyword>
<dbReference type="EMBL" id="KQ981897">
    <property type="protein sequence ID" value="KYN33744.1"/>
    <property type="molecule type" value="Genomic_DNA"/>
</dbReference>